<evidence type="ECO:0000256" key="1">
    <source>
        <dbReference type="ARBA" id="ARBA00008791"/>
    </source>
</evidence>
<comment type="similarity">
    <text evidence="1">Belongs to the universal stress protein A family.</text>
</comment>
<protein>
    <submittedName>
        <fullName evidence="3">Nucleotide-binding universal stress protein, UspA family</fullName>
    </submittedName>
</protein>
<dbReference type="SUPFAM" id="SSF52402">
    <property type="entry name" value="Adenine nucleotide alpha hydrolases-like"/>
    <property type="match status" value="2"/>
</dbReference>
<feature type="domain" description="UspA" evidence="2">
    <location>
        <begin position="159"/>
        <end position="294"/>
    </location>
</feature>
<dbReference type="AlphaFoldDB" id="A0A1G9VRG6"/>
<reference evidence="4" key="1">
    <citation type="submission" date="2016-10" db="EMBL/GenBank/DDBJ databases">
        <authorList>
            <person name="Varghese N."/>
            <person name="Submissions S."/>
        </authorList>
    </citation>
    <scope>NUCLEOTIDE SEQUENCE [LARGE SCALE GENOMIC DNA]</scope>
    <source>
        <strain evidence="4">DSM 45419</strain>
    </source>
</reference>
<keyword evidence="4" id="KW-1185">Reference proteome</keyword>
<dbReference type="Pfam" id="PF00582">
    <property type="entry name" value="Usp"/>
    <property type="match status" value="2"/>
</dbReference>
<dbReference type="PANTHER" id="PTHR46268">
    <property type="entry name" value="STRESS RESPONSE PROTEIN NHAX"/>
    <property type="match status" value="1"/>
</dbReference>
<dbReference type="Gene3D" id="3.40.50.620">
    <property type="entry name" value="HUPs"/>
    <property type="match status" value="2"/>
</dbReference>
<dbReference type="OrthoDB" id="9816117at2"/>
<dbReference type="RefSeq" id="WP_091220488.1">
    <property type="nucleotide sequence ID" value="NZ_FNHE01000008.1"/>
</dbReference>
<dbReference type="Proteomes" id="UP000198680">
    <property type="component" value="Unassembled WGS sequence"/>
</dbReference>
<proteinExistence type="inferred from homology"/>
<feature type="domain" description="UspA" evidence="2">
    <location>
        <begin position="9"/>
        <end position="146"/>
    </location>
</feature>
<dbReference type="PANTHER" id="PTHR46268:SF6">
    <property type="entry name" value="UNIVERSAL STRESS PROTEIN UP12"/>
    <property type="match status" value="1"/>
</dbReference>
<evidence type="ECO:0000313" key="3">
    <source>
        <dbReference type="EMBL" id="SDM74571.1"/>
    </source>
</evidence>
<accession>A0A1G9VRG6</accession>
<dbReference type="PRINTS" id="PR01438">
    <property type="entry name" value="UNVRSLSTRESS"/>
</dbReference>
<evidence type="ECO:0000259" key="2">
    <source>
        <dbReference type="Pfam" id="PF00582"/>
    </source>
</evidence>
<dbReference type="CDD" id="cd00293">
    <property type="entry name" value="USP-like"/>
    <property type="match status" value="2"/>
</dbReference>
<name>A0A1G9VRG6_9ACTN</name>
<dbReference type="EMBL" id="FNHE01000008">
    <property type="protein sequence ID" value="SDM74571.1"/>
    <property type="molecule type" value="Genomic_DNA"/>
</dbReference>
<organism evidence="3 4">
    <name type="scientific">Geodermatophilus siccatus</name>
    <dbReference type="NCBI Taxonomy" id="1137991"/>
    <lineage>
        <taxon>Bacteria</taxon>
        <taxon>Bacillati</taxon>
        <taxon>Actinomycetota</taxon>
        <taxon>Actinomycetes</taxon>
        <taxon>Geodermatophilales</taxon>
        <taxon>Geodermatophilaceae</taxon>
        <taxon>Geodermatophilus</taxon>
    </lineage>
</organism>
<evidence type="ECO:0000313" key="4">
    <source>
        <dbReference type="Proteomes" id="UP000198680"/>
    </source>
</evidence>
<dbReference type="InterPro" id="IPR006016">
    <property type="entry name" value="UspA"/>
</dbReference>
<sequence>MTQRADRVREVVVGVDGSDEARRALAWGFREAGLREVAVRVLTVWTGSPPSGAGEGSRPTAEFEREVGARVRADAVEAARATGTAAVPFETQVRYGHPAESLIEGAGADGLLVVGQRGLGGLRGQLFGSVSQQCAQYATGPVVVVRGDRPVEGAAPAGRVVVGVDGSPDSVTAARFAAAEARARGAELHVVHAWSDTVSGYGGPPWAVPGATLQEEAASALRRSVQDAGLDGGPGLRVRAEAVEGIDWDVLLDVAEGADLLVVGSRGRSGWAALLLGSVALHCVTAAPCPVAVVGPPRDRR</sequence>
<dbReference type="InterPro" id="IPR014729">
    <property type="entry name" value="Rossmann-like_a/b/a_fold"/>
</dbReference>
<dbReference type="InterPro" id="IPR006015">
    <property type="entry name" value="Universal_stress_UspA"/>
</dbReference>
<gene>
    <name evidence="3" type="ORF">SAMN05660642_03225</name>
</gene>